<dbReference type="PANTHER" id="PTHR43462">
    <property type="entry name" value="ALANYL-TRNA EDITING PROTEIN"/>
    <property type="match status" value="1"/>
</dbReference>
<dbReference type="InterPro" id="IPR012947">
    <property type="entry name" value="tRNA_SAD"/>
</dbReference>
<dbReference type="Proteomes" id="UP000422736">
    <property type="component" value="Chromosome 1"/>
</dbReference>
<dbReference type="InterPro" id="IPR051335">
    <property type="entry name" value="Alanyl-tRNA_Editing_Enzymes"/>
</dbReference>
<evidence type="ECO:0000256" key="3">
    <source>
        <dbReference type="ARBA" id="ARBA00022723"/>
    </source>
</evidence>
<sequence length="455" mass="51034">MPRVQLLNIVRNIATMTAGLKQTYVGSLACQRNSFLSKDFVTTVVACNPGKKKNTYEVELEDTILFPEGGGQPSDSGRIHVENGEVLSVSSVFRRGLHAVHVADKDINPGTKVTIDIDWTKRLDYMQQHTGQHLVSAILEQKWNLKTLSWSMGGVPSEKKPHIEPYDLFNYLEIGRALTAEEIQELTETITKYITVDPKNIEILEGDPESHEEVSTHKVPDDYDLSKGVLRVVKIGNLDKNPCCGTHLQSTSQISSVLILPKQSSVRGTNSRLYFMCGDRVRRYALFANETISATKKVLSCSDNEIVNKCETTLKNLQKATKREQYWIKELAQYSAKPVVETLQERSKAHLIRDEFGTLEFLIQAWNAINQQVTELSLKDYCYVLIGRERVTSTGAVLIISDSGEKIQETSNSLKAIVSQLKGGGGKNGGKWQGKVSQFKDNEFEELEKFLQSNF</sequence>
<gene>
    <name evidence="6" type="ORF">FIM1_212</name>
</gene>
<dbReference type="SUPFAM" id="SSF55186">
    <property type="entry name" value="ThrRS/AlaRS common domain"/>
    <property type="match status" value="1"/>
</dbReference>
<dbReference type="SUPFAM" id="SSF50447">
    <property type="entry name" value="Translation proteins"/>
    <property type="match status" value="1"/>
</dbReference>
<dbReference type="Pfam" id="PF07973">
    <property type="entry name" value="tRNA_SAD"/>
    <property type="match status" value="1"/>
</dbReference>
<reference evidence="6 7" key="1">
    <citation type="submission" date="2016-03" db="EMBL/GenBank/DDBJ databases">
        <title>How can Kluyveromyces marxianus grow so fast - potential evolutionary course in Saccharomyces Complex revealed by comparative genomics.</title>
        <authorList>
            <person name="Mo W."/>
            <person name="Lu W."/>
            <person name="Yang X."/>
            <person name="Qi J."/>
            <person name="Lv H."/>
        </authorList>
    </citation>
    <scope>NUCLEOTIDE SEQUENCE [LARGE SCALE GENOMIC DNA]</scope>
    <source>
        <strain evidence="6 7">FIM1</strain>
    </source>
</reference>
<evidence type="ECO:0000256" key="4">
    <source>
        <dbReference type="ARBA" id="ARBA00022833"/>
    </source>
</evidence>
<accession>A0ABX6EN76</accession>
<dbReference type="Gene3D" id="3.30.980.10">
    <property type="entry name" value="Threonyl-trna Synthetase, Chain A, domain 2"/>
    <property type="match status" value="1"/>
</dbReference>
<dbReference type="InterPro" id="IPR018163">
    <property type="entry name" value="Thr/Ala-tRNA-synth_IIc_edit"/>
</dbReference>
<keyword evidence="4" id="KW-0862">Zinc</keyword>
<organism evidence="6 7">
    <name type="scientific">Kluyveromyces marxianus</name>
    <name type="common">Yeast</name>
    <name type="synonym">Candida kefyr</name>
    <dbReference type="NCBI Taxonomy" id="4911"/>
    <lineage>
        <taxon>Eukaryota</taxon>
        <taxon>Fungi</taxon>
        <taxon>Dikarya</taxon>
        <taxon>Ascomycota</taxon>
        <taxon>Saccharomycotina</taxon>
        <taxon>Saccharomycetes</taxon>
        <taxon>Saccharomycetales</taxon>
        <taxon>Saccharomycetaceae</taxon>
        <taxon>Kluyveromyces</taxon>
    </lineage>
</organism>
<evidence type="ECO:0000256" key="2">
    <source>
        <dbReference type="ARBA" id="ARBA00008429"/>
    </source>
</evidence>
<dbReference type="SMART" id="SM00863">
    <property type="entry name" value="tRNA_SAD"/>
    <property type="match status" value="1"/>
</dbReference>
<evidence type="ECO:0000259" key="5">
    <source>
        <dbReference type="SMART" id="SM00863"/>
    </source>
</evidence>
<evidence type="ECO:0000256" key="1">
    <source>
        <dbReference type="ARBA" id="ARBA00001947"/>
    </source>
</evidence>
<dbReference type="Gene3D" id="2.40.30.130">
    <property type="match status" value="1"/>
</dbReference>
<comment type="similarity">
    <text evidence="2">Belongs to the class-II aminoacyl-tRNA synthetase family. Alax-L subfamily.</text>
</comment>
<dbReference type="EMBL" id="CP015054">
    <property type="protein sequence ID" value="QGN13571.1"/>
    <property type="molecule type" value="Genomic_DNA"/>
</dbReference>
<evidence type="ECO:0000313" key="7">
    <source>
        <dbReference type="Proteomes" id="UP000422736"/>
    </source>
</evidence>
<keyword evidence="7" id="KW-1185">Reference proteome</keyword>
<dbReference type="PANTHER" id="PTHR43462:SF1">
    <property type="entry name" value="ALANYL-TRNA EDITING PROTEIN AARSD1"/>
    <property type="match status" value="1"/>
</dbReference>
<keyword evidence="3" id="KW-0479">Metal-binding</keyword>
<protein>
    <submittedName>
        <fullName evidence="6">YNL040W</fullName>
    </submittedName>
</protein>
<comment type="cofactor">
    <cofactor evidence="1">
        <name>Zn(2+)</name>
        <dbReference type="ChEBI" id="CHEBI:29105"/>
    </cofactor>
</comment>
<evidence type="ECO:0000313" key="6">
    <source>
        <dbReference type="EMBL" id="QGN13571.1"/>
    </source>
</evidence>
<name>A0ABX6EN76_KLUMA</name>
<feature type="domain" description="Threonyl/alanyl tRNA synthetase SAD" evidence="5">
    <location>
        <begin position="230"/>
        <end position="274"/>
    </location>
</feature>
<proteinExistence type="inferred from homology"/>
<dbReference type="InterPro" id="IPR009000">
    <property type="entry name" value="Transl_B-barrel_sf"/>
</dbReference>